<reference evidence="3 4" key="1">
    <citation type="submission" date="2024-09" db="EMBL/GenBank/DDBJ databases">
        <authorList>
            <person name="Sun Q."/>
            <person name="Mori K."/>
        </authorList>
    </citation>
    <scope>NUCLEOTIDE SEQUENCE [LARGE SCALE GENOMIC DNA]</scope>
    <source>
        <strain evidence="3 4">NCAIM B.02537</strain>
    </source>
</reference>
<keyword evidence="2" id="KW-1133">Transmembrane helix</keyword>
<feature type="coiled-coil region" evidence="1">
    <location>
        <begin position="715"/>
        <end position="742"/>
    </location>
</feature>
<keyword evidence="2" id="KW-0472">Membrane</keyword>
<evidence type="ECO:0000313" key="4">
    <source>
        <dbReference type="Proteomes" id="UP001589943"/>
    </source>
</evidence>
<evidence type="ECO:0000256" key="2">
    <source>
        <dbReference type="SAM" id="Phobius"/>
    </source>
</evidence>
<gene>
    <name evidence="3" type="ORF">ACFFF7_07390</name>
</gene>
<dbReference type="RefSeq" id="WP_379480727.1">
    <property type="nucleotide sequence ID" value="NZ_JBHLTL010000004.1"/>
</dbReference>
<comment type="caution">
    <text evidence="3">The sequence shown here is derived from an EMBL/GenBank/DDBJ whole genome shotgun (WGS) entry which is preliminary data.</text>
</comment>
<organism evidence="3 4">
    <name type="scientific">Novosphingobium aquiterrae</name>
    <dbReference type="NCBI Taxonomy" id="624388"/>
    <lineage>
        <taxon>Bacteria</taxon>
        <taxon>Pseudomonadati</taxon>
        <taxon>Pseudomonadota</taxon>
        <taxon>Alphaproteobacteria</taxon>
        <taxon>Sphingomonadales</taxon>
        <taxon>Sphingomonadaceae</taxon>
        <taxon>Novosphingobium</taxon>
    </lineage>
</organism>
<feature type="transmembrane region" description="Helical" evidence="2">
    <location>
        <begin position="50"/>
        <end position="71"/>
    </location>
</feature>
<dbReference type="EMBL" id="JBHLTL010000004">
    <property type="protein sequence ID" value="MFC0589232.1"/>
    <property type="molecule type" value="Genomic_DNA"/>
</dbReference>
<name>A0ABV6PHC4_9SPHN</name>
<keyword evidence="1" id="KW-0175">Coiled coil</keyword>
<dbReference type="Proteomes" id="UP001589943">
    <property type="component" value="Unassembled WGS sequence"/>
</dbReference>
<sequence>MTGGSRIVAIDAGVPDGALVEPQQDSQDDTVLVAEDVWEEAPPPPRRSTIGIIAAVLAVSAIAGWSALFFIVNQAAMLAGGSAAEWLGWIRDWSMPVLLVGVAWLIAMRNSRREAQRFGETAQLLGAESAQLERRLTTVNSELSLAREFLASQARDLEALGRLATERLSLHSEQLSSLIHDNGARLDTIGTVSTAALDNMEKLRGQLPVIASAAKDVTNNIATAGRTAKGQLEEMVQGFNRLNQFGQASERQVAALREMVDTTLDEFTKRTDQLDAIATDRFAALGSRSEEFRTQLDADEVAVLAAIRTRAAALSEELAAVRTDLDSNEAESLSSLRSRLGAVRDESAAITRALRDGESAATEAWRAAIARLEDGLREAITKVGEIDERAMDSARLRLATLATEADELDSRMAERDTLFFAEVEKRSTDFDLRHETFAERLRERLAALDADIAARQQAQDAHAQRLAQQTATMADQLDQFAARMTEIAAHGSAAEAGLSTSLTTLAEKLAASRDALSGTGAEITELTDGSVRLLELIRASVEHSSSDLPAAIGVGEARLAALEERALALHSTVEQADSHGASLSAHVLKSADDLDSTIERVAKFNADIAASTRHHSDGLAELTGSLDAVRNQSVAVAALAQDQLAAAIEQLNTAARNAVAGIEEMSAKAVSDLAERLGEESGAAIDKAMRARAAEAAGQLEQAAAHAAGVSREAALQLRDQLAKVNELAGNLERRVAHARSRAEEQVDNDFARRVALINESLNSNAIDISRAMDSEVSDTAWAAYLKGDRGIFTRRAVKLLETPDAKAVAQLYEDDRSFRDNVSRYIHDFEAMLRQLLSTRDGHALGVTLLSSDMGKLYVALAQSIERLRN</sequence>
<proteinExistence type="predicted"/>
<evidence type="ECO:0000256" key="1">
    <source>
        <dbReference type="SAM" id="Coils"/>
    </source>
</evidence>
<keyword evidence="4" id="KW-1185">Reference proteome</keyword>
<evidence type="ECO:0000313" key="3">
    <source>
        <dbReference type="EMBL" id="MFC0589232.1"/>
    </source>
</evidence>
<keyword evidence="2" id="KW-0812">Transmembrane</keyword>
<accession>A0ABV6PHC4</accession>
<feature type="transmembrane region" description="Helical" evidence="2">
    <location>
        <begin position="86"/>
        <end position="107"/>
    </location>
</feature>
<protein>
    <submittedName>
        <fullName evidence="3">ATPase</fullName>
    </submittedName>
</protein>